<protein>
    <submittedName>
        <fullName evidence="1">Uncharacterized protein</fullName>
    </submittedName>
</protein>
<dbReference type="EMBL" id="PFCB01000030">
    <property type="protein sequence ID" value="PIR74058.1"/>
    <property type="molecule type" value="Genomic_DNA"/>
</dbReference>
<sequence length="61" mass="6167">MFSQKNLTIMLAITIGVLSYQTAALAGMSRQLEDAQIGVGGSPATVSFTDDGSSPAMVGGC</sequence>
<proteinExistence type="predicted"/>
<dbReference type="Proteomes" id="UP000230154">
    <property type="component" value="Unassembled WGS sequence"/>
</dbReference>
<gene>
    <name evidence="1" type="ORF">COU35_04415</name>
</gene>
<evidence type="ECO:0000313" key="1">
    <source>
        <dbReference type="EMBL" id="PIR74058.1"/>
    </source>
</evidence>
<name>A0A2H0TPG4_9BACT</name>
<accession>A0A2H0TPG4</accession>
<organism evidence="1 2">
    <name type="scientific">Candidatus Magasanikbacteria bacterium CG10_big_fil_rev_8_21_14_0_10_47_10</name>
    <dbReference type="NCBI Taxonomy" id="1974652"/>
    <lineage>
        <taxon>Bacteria</taxon>
        <taxon>Candidatus Magasanikiibacteriota</taxon>
    </lineage>
</organism>
<dbReference type="AlphaFoldDB" id="A0A2H0TPG4"/>
<comment type="caution">
    <text evidence="1">The sequence shown here is derived from an EMBL/GenBank/DDBJ whole genome shotgun (WGS) entry which is preliminary data.</text>
</comment>
<reference evidence="2" key="1">
    <citation type="submission" date="2017-09" db="EMBL/GenBank/DDBJ databases">
        <title>Depth-based differentiation of microbial function through sediment-hosted aquifers and enrichment of novel symbionts in the deep terrestrial subsurface.</title>
        <authorList>
            <person name="Probst A.J."/>
            <person name="Ladd B."/>
            <person name="Jarett J.K."/>
            <person name="Geller-Mcgrath D.E."/>
            <person name="Sieber C.M.K."/>
            <person name="Emerson J.B."/>
            <person name="Anantharaman K."/>
            <person name="Thomas B.C."/>
            <person name="Malmstrom R."/>
            <person name="Stieglmeier M."/>
            <person name="Klingl A."/>
            <person name="Woyke T."/>
            <person name="Ryan C.M."/>
            <person name="Banfield J.F."/>
        </authorList>
    </citation>
    <scope>NUCLEOTIDE SEQUENCE [LARGE SCALE GENOMIC DNA]</scope>
</reference>
<evidence type="ECO:0000313" key="2">
    <source>
        <dbReference type="Proteomes" id="UP000230154"/>
    </source>
</evidence>